<organism evidence="1 2">
    <name type="scientific">Rhizophagus irregularis</name>
    <dbReference type="NCBI Taxonomy" id="588596"/>
    <lineage>
        <taxon>Eukaryota</taxon>
        <taxon>Fungi</taxon>
        <taxon>Fungi incertae sedis</taxon>
        <taxon>Mucoromycota</taxon>
        <taxon>Glomeromycotina</taxon>
        <taxon>Glomeromycetes</taxon>
        <taxon>Glomerales</taxon>
        <taxon>Glomeraceae</taxon>
        <taxon>Rhizophagus</taxon>
    </lineage>
</organism>
<comment type="caution">
    <text evidence="1">The sequence shown here is derived from an EMBL/GenBank/DDBJ whole genome shotgun (WGS) entry which is preliminary data.</text>
</comment>
<gene>
    <name evidence="1" type="ORF">RhiirA1_474938</name>
</gene>
<name>A0A2N0QXQ4_9GLOM</name>
<evidence type="ECO:0000313" key="1">
    <source>
        <dbReference type="EMBL" id="PKC55837.1"/>
    </source>
</evidence>
<dbReference type="VEuPathDB" id="FungiDB:RhiirA1_474938"/>
<dbReference type="AlphaFoldDB" id="A0A2N0QXQ4"/>
<sequence>MNASLPETVSPNNAILPSLLEDMILRAYWDEEIQEVKGVPHQVIVCKVIDTANQTPCRKHILSLSGSTEFRQCLVDWIINDFQQLDHYSSDKDLPKSIVDRLDKKILKALVMAGIPFSVIEIPFILNLFKDLRSGPRQLVHSSNDNYIVITDTRMEYLISLRHYSSDSHTSEFLTHEIPSIIKQLGSDKFAAIVTDNASNCRIARQNIQLTYGMYAVQPIKPTNCITMKLVYRTRLSLSDIGRCHLGGKKREKKHEPTNQTVSIELILKKNEQ</sequence>
<reference evidence="1 2" key="2">
    <citation type="submission" date="2017-10" db="EMBL/GenBank/DDBJ databases">
        <title>Genome analyses suggest a sexual origin of heterokaryosis in a supposedly ancient asexual fungus.</title>
        <authorList>
            <person name="Corradi N."/>
            <person name="Sedzielewska K."/>
            <person name="Noel J."/>
            <person name="Charron P."/>
            <person name="Farinelli L."/>
            <person name="Marton T."/>
            <person name="Kruger M."/>
            <person name="Pelin A."/>
            <person name="Brachmann A."/>
            <person name="Corradi N."/>
        </authorList>
    </citation>
    <scope>NUCLEOTIDE SEQUENCE [LARGE SCALE GENOMIC DNA]</scope>
    <source>
        <strain evidence="1 2">A1</strain>
    </source>
</reference>
<accession>A0A2N0QXQ4</accession>
<evidence type="ECO:0000313" key="2">
    <source>
        <dbReference type="Proteomes" id="UP000232688"/>
    </source>
</evidence>
<dbReference type="EMBL" id="LLXH01002400">
    <property type="protein sequence ID" value="PKC55837.1"/>
    <property type="molecule type" value="Genomic_DNA"/>
</dbReference>
<reference evidence="1 2" key="1">
    <citation type="submission" date="2017-10" db="EMBL/GenBank/DDBJ databases">
        <title>Extensive intraspecific genome diversity in a model arbuscular mycorrhizal fungus.</title>
        <authorList>
            <person name="Chen E.C.H."/>
            <person name="Morin E."/>
            <person name="Baudet D."/>
            <person name="Noel J."/>
            <person name="Ndikumana S."/>
            <person name="Charron P."/>
            <person name="St-Onge C."/>
            <person name="Giorgi J."/>
            <person name="Grigoriev I.V."/>
            <person name="Roux C."/>
            <person name="Martin F.M."/>
            <person name="Corradi N."/>
        </authorList>
    </citation>
    <scope>NUCLEOTIDE SEQUENCE [LARGE SCALE GENOMIC DNA]</scope>
    <source>
        <strain evidence="1 2">A1</strain>
    </source>
</reference>
<protein>
    <recommendedName>
        <fullName evidence="3">DUF659 domain-containing protein</fullName>
    </recommendedName>
</protein>
<proteinExistence type="predicted"/>
<dbReference type="Proteomes" id="UP000232688">
    <property type="component" value="Unassembled WGS sequence"/>
</dbReference>
<dbReference type="VEuPathDB" id="FungiDB:FUN_016652"/>
<evidence type="ECO:0008006" key="3">
    <source>
        <dbReference type="Google" id="ProtNLM"/>
    </source>
</evidence>
<dbReference type="VEuPathDB" id="FungiDB:RhiirFUN_013370"/>